<sequence length="1069" mass="122756">MRKLLTILFTFSVLLLSAQPQAMLKNEKIKTRRIKFQQAPDGTLVKTEDDKVLEHFFYNKQGLLAQSSKYNYTRDGKLQTPVNTIYIYDAQLRLLSDSTDRVKSCYYYNNGSKLMSYSTQYSYKTNVPYRIDSVAYTYNQQNKLATIVHYSPKNEKKTEEQYTYNTEGNCATITYFSYSNGKTEAKKQRQTLFYYNADKLLSETKLIVFTSKSEEMQERKVLAYDNQKRLVCDTLYKKVNEPNGTSAFRLYQKHNYTYTLSDTIPTEVEEFRFNTTSQEFLQTYKFVYQNHLYSEKQTPKASITTQADAPSDVIFQITPPEYTTGLKGYKVLADYTLQDELYTDTHFTLHNQPRGIHFYSVVPVYEKDNIGNCSDIIQQTIKLNLPAPTNPELVYKEYYTKWNVKFKFDAPKYKNLTLKGYRWVASNKSHQATGKTDNPEQLFGTFAYYDKEKVKVELYAIYEEGESDPLTFEIDLTNVAEQVTAHWQNEYSTVKNEDGDIKQTNKYYYTSTSMGETLSFYIAYDAFGQPKKRTKVSIRKYSTKTELEEVDLYNPANKNWEKHQKTQYLYNSAGALSAKQVFVFDKDKQIFVKDNAEYYFTDPSISYQYPIQTVAYKFNAQGDSTVTALTNSSLEFNGKYLSHQLDSVYASTDITAPLIARIETTFGNKGEVKTRIEECSNNGKLVPNKRENYNYSTETECITRITHDDFRNNNWKNVSTEEFVASKEYHFTRMPKSLTLTKDTLRWKEPERIKDLTGYKILVNGIETGIADTCRWSAMSLPNGIYTFQIVPLYNDREASISEELKVRYKNSTILNDIAALRNAKTNVDYNYTLINEMLVTGQAGNNPNYTFFEDNTAGIAIDTHSLAGYNVKTGDKIGKLKGKLVKEDNGMLLFIPTYLSILSSNNTVTAQNVELKSLLDNAKTLEARLVSLKGITFKSTNTNEMLITDNENELKLLVSEGVSERPTNGATGDIDGYICQKDKELIFLPIRIYNVTRIQTVNNDSQPIINNGKIVLKQTSKVSIFSLNGSLINTLYTDCINLSALPKGTILLQIYHEDGSKNAFKISH</sequence>
<evidence type="ECO:0000256" key="1">
    <source>
        <dbReference type="SAM" id="Coils"/>
    </source>
</evidence>
<proteinExistence type="predicted"/>
<dbReference type="RefSeq" id="WP_006044225.1">
    <property type="nucleotide sequence ID" value="NZ_QLTQ01000039.1"/>
</dbReference>
<reference evidence="3 4" key="1">
    <citation type="submission" date="2018-06" db="EMBL/GenBank/DDBJ databases">
        <title>Genomic Encyclopedia of Archaeal and Bacterial Type Strains, Phase II (KMG-II): from individual species to whole genera.</title>
        <authorList>
            <person name="Goeker M."/>
        </authorList>
    </citation>
    <scope>NUCLEOTIDE SEQUENCE [LARGE SCALE GENOMIC DNA]</scope>
    <source>
        <strain evidence="3 4">DSM 18710</strain>
    </source>
</reference>
<feature type="chain" id="PRO_5045227011" evidence="2">
    <location>
        <begin position="23"/>
        <end position="1069"/>
    </location>
</feature>
<feature type="signal peptide" evidence="2">
    <location>
        <begin position="1"/>
        <end position="22"/>
    </location>
</feature>
<protein>
    <submittedName>
        <fullName evidence="3">Uncharacterized protein</fullName>
    </submittedName>
</protein>
<evidence type="ECO:0000256" key="2">
    <source>
        <dbReference type="SAM" id="SignalP"/>
    </source>
</evidence>
<dbReference type="EMBL" id="QLTQ01000039">
    <property type="protein sequence ID" value="RAS41215.1"/>
    <property type="molecule type" value="Genomic_DNA"/>
</dbReference>
<evidence type="ECO:0000313" key="3">
    <source>
        <dbReference type="EMBL" id="RAS41215.1"/>
    </source>
</evidence>
<name>A0ABX9DQR4_9BACT</name>
<evidence type="ECO:0000313" key="4">
    <source>
        <dbReference type="Proteomes" id="UP000249852"/>
    </source>
</evidence>
<keyword evidence="1" id="KW-0175">Coiled coil</keyword>
<accession>A0ABX9DQR4</accession>
<comment type="caution">
    <text evidence="3">The sequence shown here is derived from an EMBL/GenBank/DDBJ whole genome shotgun (WGS) entry which is preliminary data.</text>
</comment>
<organism evidence="3 4">
    <name type="scientific">Prevotella pallens</name>
    <dbReference type="NCBI Taxonomy" id="60133"/>
    <lineage>
        <taxon>Bacteria</taxon>
        <taxon>Pseudomonadati</taxon>
        <taxon>Bacteroidota</taxon>
        <taxon>Bacteroidia</taxon>
        <taxon>Bacteroidales</taxon>
        <taxon>Prevotellaceae</taxon>
        <taxon>Prevotella</taxon>
    </lineage>
</organism>
<keyword evidence="4" id="KW-1185">Reference proteome</keyword>
<keyword evidence="2" id="KW-0732">Signal</keyword>
<dbReference type="Proteomes" id="UP000249852">
    <property type="component" value="Unassembled WGS sequence"/>
</dbReference>
<feature type="coiled-coil region" evidence="1">
    <location>
        <begin position="909"/>
        <end position="936"/>
    </location>
</feature>
<gene>
    <name evidence="3" type="ORF">BC673_13910</name>
</gene>